<feature type="region of interest" description="Disordered" evidence="1">
    <location>
        <begin position="1"/>
        <end position="51"/>
    </location>
</feature>
<dbReference type="EMBL" id="JAYMGO010000012">
    <property type="protein sequence ID" value="KAL1264834.1"/>
    <property type="molecule type" value="Genomic_DNA"/>
</dbReference>
<feature type="compositionally biased region" description="Basic and acidic residues" evidence="1">
    <location>
        <begin position="101"/>
        <end position="117"/>
    </location>
</feature>
<evidence type="ECO:0000313" key="2">
    <source>
        <dbReference type="EMBL" id="KAL1264834.1"/>
    </source>
</evidence>
<proteinExistence type="predicted"/>
<dbReference type="Proteomes" id="UP001558613">
    <property type="component" value="Unassembled WGS sequence"/>
</dbReference>
<reference evidence="2 3" key="1">
    <citation type="submission" date="2023-09" db="EMBL/GenBank/DDBJ databases">
        <authorList>
            <person name="Wang M."/>
        </authorList>
    </citation>
    <scope>NUCLEOTIDE SEQUENCE [LARGE SCALE GENOMIC DNA]</scope>
    <source>
        <strain evidence="2">GT-2023</strain>
        <tissue evidence="2">Liver</tissue>
    </source>
</reference>
<organism evidence="2 3">
    <name type="scientific">Cirrhinus molitorella</name>
    <name type="common">mud carp</name>
    <dbReference type="NCBI Taxonomy" id="172907"/>
    <lineage>
        <taxon>Eukaryota</taxon>
        <taxon>Metazoa</taxon>
        <taxon>Chordata</taxon>
        <taxon>Craniata</taxon>
        <taxon>Vertebrata</taxon>
        <taxon>Euteleostomi</taxon>
        <taxon>Actinopterygii</taxon>
        <taxon>Neopterygii</taxon>
        <taxon>Teleostei</taxon>
        <taxon>Ostariophysi</taxon>
        <taxon>Cypriniformes</taxon>
        <taxon>Cyprinidae</taxon>
        <taxon>Labeoninae</taxon>
        <taxon>Labeonini</taxon>
        <taxon>Cirrhinus</taxon>
    </lineage>
</organism>
<protein>
    <submittedName>
        <fullName evidence="2">Uncharacterized protein</fullName>
    </submittedName>
</protein>
<evidence type="ECO:0000313" key="3">
    <source>
        <dbReference type="Proteomes" id="UP001558613"/>
    </source>
</evidence>
<feature type="region of interest" description="Disordered" evidence="1">
    <location>
        <begin position="89"/>
        <end position="117"/>
    </location>
</feature>
<accession>A0ABR3MKI5</accession>
<comment type="caution">
    <text evidence="2">The sequence shown here is derived from an EMBL/GenBank/DDBJ whole genome shotgun (WGS) entry which is preliminary data.</text>
</comment>
<gene>
    <name evidence="2" type="ORF">QQF64_005189</name>
</gene>
<feature type="compositionally biased region" description="Basic and acidic residues" evidence="1">
    <location>
        <begin position="13"/>
        <end position="23"/>
    </location>
</feature>
<keyword evidence="3" id="KW-1185">Reference proteome</keyword>
<evidence type="ECO:0000256" key="1">
    <source>
        <dbReference type="SAM" id="MobiDB-lite"/>
    </source>
</evidence>
<sequence length="117" mass="13304">MLLPGSVSPPDEPEVKLTQDQRSKRTAPIPQPISRRYCQRSHTSSGNDRGGALTLGFFSSPAATIDVWEGNASTLKRQRRNYNKQMCSLMIKGQRKRAKETKKDRKRESEGDRKRES</sequence>
<name>A0ABR3MKI5_9TELE</name>